<comment type="caution">
    <text evidence="2">The sequence shown here is derived from an EMBL/GenBank/DDBJ whole genome shotgun (WGS) entry which is preliminary data.</text>
</comment>
<organism evidence="2 3">
    <name type="scientific">Liparis tanakae</name>
    <name type="common">Tanaka's snailfish</name>
    <dbReference type="NCBI Taxonomy" id="230148"/>
    <lineage>
        <taxon>Eukaryota</taxon>
        <taxon>Metazoa</taxon>
        <taxon>Chordata</taxon>
        <taxon>Craniata</taxon>
        <taxon>Vertebrata</taxon>
        <taxon>Euteleostomi</taxon>
        <taxon>Actinopterygii</taxon>
        <taxon>Neopterygii</taxon>
        <taxon>Teleostei</taxon>
        <taxon>Neoteleostei</taxon>
        <taxon>Acanthomorphata</taxon>
        <taxon>Eupercaria</taxon>
        <taxon>Perciformes</taxon>
        <taxon>Cottioidei</taxon>
        <taxon>Cottales</taxon>
        <taxon>Liparidae</taxon>
        <taxon>Liparis</taxon>
    </lineage>
</organism>
<accession>A0A4Z2E271</accession>
<evidence type="ECO:0000256" key="1">
    <source>
        <dbReference type="SAM" id="Phobius"/>
    </source>
</evidence>
<keyword evidence="3" id="KW-1185">Reference proteome</keyword>
<evidence type="ECO:0000313" key="3">
    <source>
        <dbReference type="Proteomes" id="UP000314294"/>
    </source>
</evidence>
<reference evidence="2 3" key="1">
    <citation type="submission" date="2019-03" db="EMBL/GenBank/DDBJ databases">
        <title>First draft genome of Liparis tanakae, snailfish: a comprehensive survey of snailfish specific genes.</title>
        <authorList>
            <person name="Kim W."/>
            <person name="Song I."/>
            <person name="Jeong J.-H."/>
            <person name="Kim D."/>
            <person name="Kim S."/>
            <person name="Ryu S."/>
            <person name="Song J.Y."/>
            <person name="Lee S.K."/>
        </authorList>
    </citation>
    <scope>NUCLEOTIDE SEQUENCE [LARGE SCALE GENOMIC DNA]</scope>
    <source>
        <tissue evidence="2">Muscle</tissue>
    </source>
</reference>
<evidence type="ECO:0000313" key="2">
    <source>
        <dbReference type="EMBL" id="TNN22590.1"/>
    </source>
</evidence>
<dbReference type="OrthoDB" id="16520at2759"/>
<proteinExistence type="predicted"/>
<dbReference type="AlphaFoldDB" id="A0A4Z2E271"/>
<keyword evidence="1" id="KW-1133">Transmembrane helix</keyword>
<keyword evidence="1" id="KW-0812">Transmembrane</keyword>
<dbReference type="EMBL" id="SRLO01021807">
    <property type="protein sequence ID" value="TNN22590.1"/>
    <property type="molecule type" value="Genomic_DNA"/>
</dbReference>
<sequence>MSPCLRVDVSVSPCLCASPSGSEVVYRNRDGHVIKFNFASNETEVILTNSTFVRCFKNIYIIILLCIILLLCLLLYNVLH</sequence>
<gene>
    <name evidence="2" type="ORF">EYF80_067297</name>
</gene>
<name>A0A4Z2E271_9TELE</name>
<keyword evidence="1" id="KW-0472">Membrane</keyword>
<dbReference type="Proteomes" id="UP000314294">
    <property type="component" value="Unassembled WGS sequence"/>
</dbReference>
<feature type="transmembrane region" description="Helical" evidence="1">
    <location>
        <begin position="59"/>
        <end position="79"/>
    </location>
</feature>
<protein>
    <submittedName>
        <fullName evidence="2">Uncharacterized protein</fullName>
    </submittedName>
</protein>